<evidence type="ECO:0000313" key="2">
    <source>
        <dbReference type="Proteomes" id="UP001190700"/>
    </source>
</evidence>
<comment type="caution">
    <text evidence="1">The sequence shown here is derived from an EMBL/GenBank/DDBJ whole genome shotgun (WGS) entry which is preliminary data.</text>
</comment>
<gene>
    <name evidence="1" type="ORF">CYMTET_49673</name>
</gene>
<dbReference type="Proteomes" id="UP001190700">
    <property type="component" value="Unassembled WGS sequence"/>
</dbReference>
<proteinExistence type="predicted"/>
<reference evidence="1 2" key="1">
    <citation type="journal article" date="2015" name="Genome Biol. Evol.">
        <title>Comparative Genomics of a Bacterivorous Green Alga Reveals Evolutionary Causalities and Consequences of Phago-Mixotrophic Mode of Nutrition.</title>
        <authorList>
            <person name="Burns J.A."/>
            <person name="Paasch A."/>
            <person name="Narechania A."/>
            <person name="Kim E."/>
        </authorList>
    </citation>
    <scope>NUCLEOTIDE SEQUENCE [LARGE SCALE GENOMIC DNA]</scope>
    <source>
        <strain evidence="1 2">PLY_AMNH</strain>
    </source>
</reference>
<organism evidence="1 2">
    <name type="scientific">Cymbomonas tetramitiformis</name>
    <dbReference type="NCBI Taxonomy" id="36881"/>
    <lineage>
        <taxon>Eukaryota</taxon>
        <taxon>Viridiplantae</taxon>
        <taxon>Chlorophyta</taxon>
        <taxon>Pyramimonadophyceae</taxon>
        <taxon>Pyramimonadales</taxon>
        <taxon>Pyramimonadaceae</taxon>
        <taxon>Cymbomonas</taxon>
    </lineage>
</organism>
<accession>A0AAE0ETW9</accession>
<sequence>MARKRQKTTPKRPETLLPRIAETPSEPYDEAHSFQVTKVITQKTFVTVFRMKREFMVDTIMKTWSPAERDHLIIACQTQGLKTLVSEDSLESKLSLEDFQLFNEGGEEALGILLVRLLRDQVGS</sequence>
<protein>
    <submittedName>
        <fullName evidence="1">Uncharacterized protein</fullName>
    </submittedName>
</protein>
<evidence type="ECO:0000313" key="1">
    <source>
        <dbReference type="EMBL" id="KAK3240486.1"/>
    </source>
</evidence>
<dbReference type="EMBL" id="LGRX02033630">
    <property type="protein sequence ID" value="KAK3240486.1"/>
    <property type="molecule type" value="Genomic_DNA"/>
</dbReference>
<name>A0AAE0ETW9_9CHLO</name>
<keyword evidence="2" id="KW-1185">Reference proteome</keyword>
<dbReference type="AlphaFoldDB" id="A0AAE0ETW9"/>